<dbReference type="PANTHER" id="PTHR43797">
    <property type="entry name" value="HOMOCYSTEINE/CYSTEINE SYNTHASE"/>
    <property type="match status" value="1"/>
</dbReference>
<dbReference type="GO" id="GO:0004124">
    <property type="term" value="F:cysteine synthase activity"/>
    <property type="evidence" value="ECO:0007669"/>
    <property type="project" value="TreeGrafter"/>
</dbReference>
<dbReference type="FunFam" id="3.90.1150.10:FF:000033">
    <property type="entry name" value="Cystathionine gamma-synthase"/>
    <property type="match status" value="1"/>
</dbReference>
<keyword evidence="10" id="KW-1185">Reference proteome</keyword>
<evidence type="ECO:0000256" key="2">
    <source>
        <dbReference type="ARBA" id="ARBA00011881"/>
    </source>
</evidence>
<organism evidence="9 10">
    <name type="scientific">Aquibacillus halophilus</name>
    <dbReference type="NCBI Taxonomy" id="930132"/>
    <lineage>
        <taxon>Bacteria</taxon>
        <taxon>Bacillati</taxon>
        <taxon>Bacillota</taxon>
        <taxon>Bacilli</taxon>
        <taxon>Bacillales</taxon>
        <taxon>Bacillaceae</taxon>
        <taxon>Aquibacillus</taxon>
    </lineage>
</organism>
<comment type="subunit">
    <text evidence="2">Homotetramer.</text>
</comment>
<comment type="cofactor">
    <cofactor evidence="1 7">
        <name>pyridoxal 5'-phosphate</name>
        <dbReference type="ChEBI" id="CHEBI:597326"/>
    </cofactor>
</comment>
<proteinExistence type="inferred from homology"/>
<dbReference type="PANTHER" id="PTHR43797:SF2">
    <property type="entry name" value="HOMOCYSTEINE_CYSTEINE SYNTHASE"/>
    <property type="match status" value="1"/>
</dbReference>
<comment type="similarity">
    <text evidence="5">Belongs to the trans-sulfuration enzymes family. MetZ subfamily.</text>
</comment>
<protein>
    <recommendedName>
        <fullName evidence="6">O-succinylhomoserine sulfhydrylase</fullName>
    </recommendedName>
</protein>
<dbReference type="InterPro" id="IPR003781">
    <property type="entry name" value="CoA-bd"/>
</dbReference>
<dbReference type="GO" id="GO:0005737">
    <property type="term" value="C:cytoplasm"/>
    <property type="evidence" value="ECO:0007669"/>
    <property type="project" value="TreeGrafter"/>
</dbReference>
<dbReference type="Gene3D" id="3.40.50.720">
    <property type="entry name" value="NAD(P)-binding Rossmann-like Domain"/>
    <property type="match status" value="1"/>
</dbReference>
<evidence type="ECO:0000256" key="7">
    <source>
        <dbReference type="RuleBase" id="RU362118"/>
    </source>
</evidence>
<dbReference type="GO" id="GO:0030170">
    <property type="term" value="F:pyridoxal phosphate binding"/>
    <property type="evidence" value="ECO:0007669"/>
    <property type="project" value="InterPro"/>
</dbReference>
<dbReference type="Pfam" id="PF13380">
    <property type="entry name" value="CoA_binding_2"/>
    <property type="match status" value="1"/>
</dbReference>
<feature type="domain" description="CoA-binding" evidence="8">
    <location>
        <begin position="466"/>
        <end position="558"/>
    </location>
</feature>
<dbReference type="SMART" id="SM00881">
    <property type="entry name" value="CoA_binding"/>
    <property type="match status" value="1"/>
</dbReference>
<evidence type="ECO:0000256" key="6">
    <source>
        <dbReference type="ARBA" id="ARBA00071157"/>
    </source>
</evidence>
<dbReference type="GO" id="GO:0071269">
    <property type="term" value="P:L-homocysteine biosynthetic process"/>
    <property type="evidence" value="ECO:0007669"/>
    <property type="project" value="TreeGrafter"/>
</dbReference>
<dbReference type="PROSITE" id="PS00868">
    <property type="entry name" value="CYS_MET_METAB_PP"/>
    <property type="match status" value="1"/>
</dbReference>
<evidence type="ECO:0000313" key="9">
    <source>
        <dbReference type="EMBL" id="MRH42021.1"/>
    </source>
</evidence>
<dbReference type="GO" id="GO:0019346">
    <property type="term" value="P:transsulfuration"/>
    <property type="evidence" value="ECO:0007669"/>
    <property type="project" value="InterPro"/>
</dbReference>
<dbReference type="InterPro" id="IPR015421">
    <property type="entry name" value="PyrdxlP-dep_Trfase_major"/>
</dbReference>
<comment type="caution">
    <text evidence="9">The sequence shown here is derived from an EMBL/GenBank/DDBJ whole genome shotgun (WGS) entry which is preliminary data.</text>
</comment>
<dbReference type="AlphaFoldDB" id="A0A6A8DE20"/>
<evidence type="ECO:0000256" key="1">
    <source>
        <dbReference type="ARBA" id="ARBA00001933"/>
    </source>
</evidence>
<dbReference type="InterPro" id="IPR015424">
    <property type="entry name" value="PyrdxlP-dep_Trfase"/>
</dbReference>
<dbReference type="NCBIfam" id="TIGR01326">
    <property type="entry name" value="OAH_OAS_sulfhy"/>
    <property type="match status" value="1"/>
</dbReference>
<dbReference type="InterPro" id="IPR006235">
    <property type="entry name" value="OAc-hSer/O-AcSer_sulfhydrylase"/>
</dbReference>
<accession>A0A6A8DE20</accession>
<dbReference type="InterPro" id="IPR036291">
    <property type="entry name" value="NAD(P)-bd_dom_sf"/>
</dbReference>
<name>A0A6A8DE20_9BACI</name>
<reference evidence="9" key="1">
    <citation type="submission" date="2019-11" db="EMBL/GenBank/DDBJ databases">
        <authorList>
            <person name="Li J."/>
        </authorList>
    </citation>
    <scope>NUCLEOTIDE SEQUENCE</scope>
    <source>
        <strain evidence="9">B6B</strain>
    </source>
</reference>
<dbReference type="SUPFAM" id="SSF51735">
    <property type="entry name" value="NAD(P)-binding Rossmann-fold domains"/>
    <property type="match status" value="1"/>
</dbReference>
<dbReference type="GO" id="GO:0008483">
    <property type="term" value="F:transaminase activity"/>
    <property type="evidence" value="ECO:0007669"/>
    <property type="project" value="UniProtKB-KW"/>
</dbReference>
<gene>
    <name evidence="9" type="ORF">GH741_04945</name>
</gene>
<dbReference type="InterPro" id="IPR054542">
    <property type="entry name" value="Cys_met_metab_PP"/>
</dbReference>
<dbReference type="Gene3D" id="3.90.1150.10">
    <property type="entry name" value="Aspartate Aminotransferase, domain 1"/>
    <property type="match status" value="1"/>
</dbReference>
<dbReference type="Gene3D" id="3.40.640.10">
    <property type="entry name" value="Type I PLP-dependent aspartate aminotransferase-like (Major domain)"/>
    <property type="match status" value="1"/>
</dbReference>
<dbReference type="FunFam" id="3.40.640.10:FF:000035">
    <property type="entry name" value="O-succinylhomoserine sulfhydrylase"/>
    <property type="match status" value="1"/>
</dbReference>
<dbReference type="InterPro" id="IPR015422">
    <property type="entry name" value="PyrdxlP-dep_Trfase_small"/>
</dbReference>
<dbReference type="GO" id="GO:0006535">
    <property type="term" value="P:cysteine biosynthetic process from serine"/>
    <property type="evidence" value="ECO:0007669"/>
    <property type="project" value="TreeGrafter"/>
</dbReference>
<sequence length="598" mass="65051">MAASKNTTYDLETLSLHGGQAPDPTTGSRAVPIYQTTSYVFHDTEHAERLFSLDEPGNIYSRIGNPTVDVFEKRMALLEDGVASVATSSGMSAITLSILNVASAGDEIVAGTNLYGGTYNLFAVTLPRYGINVKFVDPTNPDNFKEAINDKTKAVFGEIIGNPGLQVLDVEAVANIAHEAGIPLIIDNTFATPYVCKPIQLGADIVVHSATKWIGGHGTSIGGIIIDGGRFNWNSEKFPTFSEPDPSYNGIRYANDFGTLAFITKVRVQLLRDFGAALSPYNAFQLIQGLETLHLRVERHNRNAAELAEYLENHPAVDWVTYPGLESHPSHELAKKILNNGFGSMIVFGIKGGKEAGKALINNVSLWSHVANVGDAKSLIIHPASTTHQQLSKEKLEETGVKEELVRLSVGIESVRDIINDLNQALGKATGIGTEEGNEIVINDEGVIKWALSSSTERVEEDGKEVSHQKTLAVVGLSGKEGRPSYRLARKMQRLGYKIIPVNPRETEILGEKAYPDLKSIPFPIDVVQVFRSPEAAIGIAREAVEVKPKVFWLQEGVVSPEAAEIAREAGLQVVHNRCTYKEAQRLRGTISTYACEI</sequence>
<dbReference type="EMBL" id="WJNG01000003">
    <property type="protein sequence ID" value="MRH42021.1"/>
    <property type="molecule type" value="Genomic_DNA"/>
</dbReference>
<keyword evidence="3 9" id="KW-0808">Transferase</keyword>
<dbReference type="Pfam" id="PF01053">
    <property type="entry name" value="Cys_Met_Meta_PP"/>
    <property type="match status" value="1"/>
</dbReference>
<keyword evidence="4 7" id="KW-0663">Pyridoxal phosphate</keyword>
<evidence type="ECO:0000256" key="4">
    <source>
        <dbReference type="ARBA" id="ARBA00022898"/>
    </source>
</evidence>
<dbReference type="GO" id="GO:0003961">
    <property type="term" value="F:O-acetylhomoserine aminocarboxypropyltransferase activity"/>
    <property type="evidence" value="ECO:0007669"/>
    <property type="project" value="TreeGrafter"/>
</dbReference>
<dbReference type="RefSeq" id="WP_153735676.1">
    <property type="nucleotide sequence ID" value="NZ_WJNG01000003.1"/>
</dbReference>
<evidence type="ECO:0000256" key="5">
    <source>
        <dbReference type="ARBA" id="ARBA00060995"/>
    </source>
</evidence>
<evidence type="ECO:0000313" key="10">
    <source>
        <dbReference type="Proteomes" id="UP000799092"/>
    </source>
</evidence>
<dbReference type="InterPro" id="IPR000277">
    <property type="entry name" value="Cys/Met-Metab_PyrdxlP-dep_enz"/>
</dbReference>
<dbReference type="Proteomes" id="UP000799092">
    <property type="component" value="Unassembled WGS sequence"/>
</dbReference>
<evidence type="ECO:0000256" key="3">
    <source>
        <dbReference type="ARBA" id="ARBA00022679"/>
    </source>
</evidence>
<dbReference type="OrthoDB" id="9803887at2"/>
<evidence type="ECO:0000259" key="8">
    <source>
        <dbReference type="SMART" id="SM00881"/>
    </source>
</evidence>
<dbReference type="CDD" id="cd00614">
    <property type="entry name" value="CGS_like"/>
    <property type="match status" value="1"/>
</dbReference>
<dbReference type="SUPFAM" id="SSF53383">
    <property type="entry name" value="PLP-dependent transferases"/>
    <property type="match status" value="1"/>
</dbReference>
<keyword evidence="9" id="KW-0032">Aminotransferase</keyword>